<feature type="compositionally biased region" description="Low complexity" evidence="1">
    <location>
        <begin position="181"/>
        <end position="191"/>
    </location>
</feature>
<gene>
    <name evidence="2" type="ORF">TR164971</name>
</gene>
<evidence type="ECO:0000313" key="2">
    <source>
        <dbReference type="EMBL" id="JAP49926.1"/>
    </source>
</evidence>
<name>A0A0X3PRV4_SCHSO</name>
<evidence type="ECO:0000256" key="1">
    <source>
        <dbReference type="SAM" id="MobiDB-lite"/>
    </source>
</evidence>
<protein>
    <submittedName>
        <fullName evidence="2">Uncharacterized protein</fullName>
    </submittedName>
</protein>
<feature type="region of interest" description="Disordered" evidence="1">
    <location>
        <begin position="161"/>
        <end position="196"/>
    </location>
</feature>
<organism evidence="2">
    <name type="scientific">Schistocephalus solidus</name>
    <name type="common">Tapeworm</name>
    <dbReference type="NCBI Taxonomy" id="70667"/>
    <lineage>
        <taxon>Eukaryota</taxon>
        <taxon>Metazoa</taxon>
        <taxon>Spiralia</taxon>
        <taxon>Lophotrochozoa</taxon>
        <taxon>Platyhelminthes</taxon>
        <taxon>Cestoda</taxon>
        <taxon>Eucestoda</taxon>
        <taxon>Diphyllobothriidea</taxon>
        <taxon>Diphyllobothriidae</taxon>
        <taxon>Schistocephalus</taxon>
    </lineage>
</organism>
<dbReference type="EMBL" id="GEEE01013299">
    <property type="protein sequence ID" value="JAP49926.1"/>
    <property type="molecule type" value="Transcribed_RNA"/>
</dbReference>
<accession>A0A0X3PRV4</accession>
<dbReference type="AlphaFoldDB" id="A0A0X3PRV4"/>
<sequence length="659" mass="72566">MRNFRMDFSTAPIAEFEADDFSICEENRSTQVDDAINCIIKRSISDPFDITGGLNLEVSLERLIWTFDNDISANVINTDFDNKVQKEQNANQKHSNVDAIKRFWRISQAPINNPLETYPLEKLPSLLTSDDIHMADADSVSEATSKDLLLPKLGWPSSTAHRVADKSDEDTVATNSINPFSTSESSSLSSSPVTGHSDDSLALRVSPFGLCNYGVVPNQELTNHKTPGETMPLETEAAVATAAAADEEEAESGVLDASLRNAEIQASLEAFKARHPTLPLVKTDAWCQDLCTLTPSLLQRYYDELMAETGRVSEQLVASLAEREELILFREVEDDFVVLHNAIQVRRRRAAEAVLARTTQSVLFHKKTTHLTTVRQLPADPRTGSLIELVSLPPDLVANGIGSSADSMLRPQTVRAPGECRNISSSNVRTSSRCPRGHPVGEPINLPSLRSALSRLGSRLGYRSVSTSHLTADRNVRGQNYQQYYEAGSAAVGFDNSETMQLIQAVKSRKSAGGRKHAVTLPSPYLPWPLGRPECSQVLRLAFHVPAEELNTWLPPRLHIINRILQAALQESQTTSSLLEELSTYDPAMAPEPTSKLVDYGFEASDARLTASLMTFSRPEKTHSRKNVTFDWRGTKEPFNVAVANSKTLISATQSDKAI</sequence>
<reference evidence="2" key="1">
    <citation type="submission" date="2016-01" db="EMBL/GenBank/DDBJ databases">
        <title>Reference transcriptome for the parasite Schistocephalus solidus: insights into the molecular evolution of parasitism.</title>
        <authorList>
            <person name="Hebert F.O."/>
            <person name="Grambauer S."/>
            <person name="Barber I."/>
            <person name="Landry C.R."/>
            <person name="Aubin-Horth N."/>
        </authorList>
    </citation>
    <scope>NUCLEOTIDE SEQUENCE</scope>
</reference>
<proteinExistence type="predicted"/>